<dbReference type="InterPro" id="IPR043128">
    <property type="entry name" value="Rev_trsase/Diguanyl_cyclase"/>
</dbReference>
<dbReference type="Gene3D" id="3.30.70.270">
    <property type="match status" value="1"/>
</dbReference>
<dbReference type="Gene3D" id="2.60.120.260">
    <property type="entry name" value="Galactose-binding domain-like"/>
    <property type="match status" value="1"/>
</dbReference>
<dbReference type="InterPro" id="IPR008979">
    <property type="entry name" value="Galactose-bd-like_sf"/>
</dbReference>
<keyword evidence="3" id="KW-0472">Membrane</keyword>
<dbReference type="EC" id="2.7.7.65" evidence="1"/>
<reference evidence="5 6" key="1">
    <citation type="journal article" date="2019" name="Int. J. Syst. Evol. Microbiol.">
        <title>The Global Catalogue of Microorganisms (GCM) 10K type strain sequencing project: providing services to taxonomists for standard genome sequencing and annotation.</title>
        <authorList>
            <consortium name="The Broad Institute Genomics Platform"/>
            <consortium name="The Broad Institute Genome Sequencing Center for Infectious Disease"/>
            <person name="Wu L."/>
            <person name="Ma J."/>
        </authorList>
    </citation>
    <scope>NUCLEOTIDE SEQUENCE [LARGE SCALE GENOMIC DNA]</scope>
    <source>
        <strain evidence="5 6">JCM 16211</strain>
    </source>
</reference>
<dbReference type="RefSeq" id="WP_343987338.1">
    <property type="nucleotide sequence ID" value="NZ_BAAAFM010000003.1"/>
</dbReference>
<dbReference type="PANTHER" id="PTHR45138:SF9">
    <property type="entry name" value="DIGUANYLATE CYCLASE DGCM-RELATED"/>
    <property type="match status" value="1"/>
</dbReference>
<dbReference type="InterPro" id="IPR029787">
    <property type="entry name" value="Nucleotide_cyclase"/>
</dbReference>
<dbReference type="SUPFAM" id="SSF49785">
    <property type="entry name" value="Galactose-binding domain-like"/>
    <property type="match status" value="1"/>
</dbReference>
<sequence>MLFISIFYTDSLYAEAPAKSQLPLTLNNNWTLCVNIGQRKINCQQQPTLAAIEKTFDGYDGEAIYHTRFQLDEGLVNIALSLYISHLRDADKVFLNGQQIGQSGQFPPNFQKATLYSRSYSLPNNLLRYGAEQDNKIVVRVFNHVRQGGFSGQAPTIDTTEKIKAQELEAESLLMLFIGIMVIIATVQLFYFAAQTDSKDHLYFGLFCIAEALYILTYSQFIQTTGVELNTIFRFNIALFGILTLLFFLFMTCFFKYRVHRWFYWSLISLLTVFSIIPFVLPIDHIYSVVYLLQTLSAFVLAPFYSYLFYRAIKENLAYAKLMAWTLGLFIFAVIIDFLVDLQVIPPVMGKFQGLLSPLFLIGIFIVLTLILIHKHWHYYQDATYDFLTNSLRRSAFTERLNEELQRIHRNNGTLVLALLDLDNFKQINDKYNHIVGDTILRTVAKRAHRELREFDLLGRYGGDEFILAAQVSDHHDALQFLKRVHTSITETPITTNDKKSLQISVTIGGVSTTTGDTKSAEELIEEADEILIKGKVKQKGRVHI</sequence>
<evidence type="ECO:0000256" key="2">
    <source>
        <dbReference type="ARBA" id="ARBA00034247"/>
    </source>
</evidence>
<dbReference type="PROSITE" id="PS50887">
    <property type="entry name" value="GGDEF"/>
    <property type="match status" value="1"/>
</dbReference>
<dbReference type="SUPFAM" id="SSF55073">
    <property type="entry name" value="Nucleotide cyclase"/>
    <property type="match status" value="1"/>
</dbReference>
<dbReference type="NCBIfam" id="TIGR00254">
    <property type="entry name" value="GGDEF"/>
    <property type="match status" value="1"/>
</dbReference>
<dbReference type="EMBL" id="BAAAFM010000003">
    <property type="protein sequence ID" value="GAA0204315.1"/>
    <property type="molecule type" value="Genomic_DNA"/>
</dbReference>
<evidence type="ECO:0000256" key="1">
    <source>
        <dbReference type="ARBA" id="ARBA00012528"/>
    </source>
</evidence>
<feature type="transmembrane region" description="Helical" evidence="3">
    <location>
        <begin position="201"/>
        <end position="221"/>
    </location>
</feature>
<proteinExistence type="predicted"/>
<evidence type="ECO:0000313" key="5">
    <source>
        <dbReference type="EMBL" id="GAA0204315.1"/>
    </source>
</evidence>
<organism evidence="5 6">
    <name type="scientific">Kangiella japonica</name>
    <dbReference type="NCBI Taxonomy" id="647384"/>
    <lineage>
        <taxon>Bacteria</taxon>
        <taxon>Pseudomonadati</taxon>
        <taxon>Pseudomonadota</taxon>
        <taxon>Gammaproteobacteria</taxon>
        <taxon>Kangiellales</taxon>
        <taxon>Kangiellaceae</taxon>
        <taxon>Kangiella</taxon>
    </lineage>
</organism>
<dbReference type="InterPro" id="IPR050469">
    <property type="entry name" value="Diguanylate_Cyclase"/>
</dbReference>
<feature type="transmembrane region" description="Helical" evidence="3">
    <location>
        <begin position="262"/>
        <end position="283"/>
    </location>
</feature>
<feature type="transmembrane region" description="Helical" evidence="3">
    <location>
        <begin position="322"/>
        <end position="340"/>
    </location>
</feature>
<keyword evidence="6" id="KW-1185">Reference proteome</keyword>
<dbReference type="Pfam" id="PF00990">
    <property type="entry name" value="GGDEF"/>
    <property type="match status" value="1"/>
</dbReference>
<protein>
    <recommendedName>
        <fullName evidence="1">diguanylate cyclase</fullName>
        <ecNumber evidence="1">2.7.7.65</ecNumber>
    </recommendedName>
</protein>
<dbReference type="CDD" id="cd01949">
    <property type="entry name" value="GGDEF"/>
    <property type="match status" value="1"/>
</dbReference>
<feature type="transmembrane region" description="Helical" evidence="3">
    <location>
        <begin position="233"/>
        <end position="255"/>
    </location>
</feature>
<gene>
    <name evidence="5" type="ORF">GCM10009123_09520</name>
</gene>
<feature type="transmembrane region" description="Helical" evidence="3">
    <location>
        <begin position="352"/>
        <end position="373"/>
    </location>
</feature>
<dbReference type="InterPro" id="IPR000160">
    <property type="entry name" value="GGDEF_dom"/>
</dbReference>
<dbReference type="Proteomes" id="UP001501221">
    <property type="component" value="Unassembled WGS sequence"/>
</dbReference>
<dbReference type="InterPro" id="IPR011623">
    <property type="entry name" value="7TMR_DISM_rcpt_extracell_dom1"/>
</dbReference>
<evidence type="ECO:0000313" key="6">
    <source>
        <dbReference type="Proteomes" id="UP001501221"/>
    </source>
</evidence>
<feature type="domain" description="GGDEF" evidence="4">
    <location>
        <begin position="413"/>
        <end position="545"/>
    </location>
</feature>
<dbReference type="PANTHER" id="PTHR45138">
    <property type="entry name" value="REGULATORY COMPONENTS OF SENSORY TRANSDUCTION SYSTEM"/>
    <property type="match status" value="1"/>
</dbReference>
<dbReference type="SMART" id="SM00267">
    <property type="entry name" value="GGDEF"/>
    <property type="match status" value="1"/>
</dbReference>
<keyword evidence="3" id="KW-0812">Transmembrane</keyword>
<evidence type="ECO:0000256" key="3">
    <source>
        <dbReference type="SAM" id="Phobius"/>
    </source>
</evidence>
<keyword evidence="3" id="KW-1133">Transmembrane helix</keyword>
<name>A0ABN0SWY0_9GAMM</name>
<comment type="caution">
    <text evidence="5">The sequence shown here is derived from an EMBL/GenBank/DDBJ whole genome shotgun (WGS) entry which is preliminary data.</text>
</comment>
<comment type="catalytic activity">
    <reaction evidence="2">
        <text>2 GTP = 3',3'-c-di-GMP + 2 diphosphate</text>
        <dbReference type="Rhea" id="RHEA:24898"/>
        <dbReference type="ChEBI" id="CHEBI:33019"/>
        <dbReference type="ChEBI" id="CHEBI:37565"/>
        <dbReference type="ChEBI" id="CHEBI:58805"/>
        <dbReference type="EC" id="2.7.7.65"/>
    </reaction>
</comment>
<accession>A0ABN0SWY0</accession>
<feature type="transmembrane region" description="Helical" evidence="3">
    <location>
        <begin position="289"/>
        <end position="310"/>
    </location>
</feature>
<evidence type="ECO:0000259" key="4">
    <source>
        <dbReference type="PROSITE" id="PS50887"/>
    </source>
</evidence>
<feature type="transmembrane region" description="Helical" evidence="3">
    <location>
        <begin position="173"/>
        <end position="194"/>
    </location>
</feature>
<dbReference type="Pfam" id="PF07695">
    <property type="entry name" value="7TMR-DISM_7TM"/>
    <property type="match status" value="1"/>
</dbReference>